<dbReference type="SUPFAM" id="SSF48452">
    <property type="entry name" value="TPR-like"/>
    <property type="match status" value="1"/>
</dbReference>
<dbReference type="AlphaFoldDB" id="A0A9D4YFC8"/>
<evidence type="ECO:0000256" key="2">
    <source>
        <dbReference type="ARBA" id="ARBA00061659"/>
    </source>
</evidence>
<keyword evidence="5" id="KW-1185">Reference proteome</keyword>
<comment type="similarity">
    <text evidence="2">Belongs to the PPR family. PCMP-E subfamily.</text>
</comment>
<evidence type="ECO:0000256" key="1">
    <source>
        <dbReference type="ARBA" id="ARBA00022737"/>
    </source>
</evidence>
<dbReference type="Pfam" id="PF20431">
    <property type="entry name" value="E_motif"/>
    <property type="match status" value="1"/>
</dbReference>
<feature type="repeat" description="PPR" evidence="3">
    <location>
        <begin position="102"/>
        <end position="136"/>
    </location>
</feature>
<feature type="repeat" description="PPR" evidence="3">
    <location>
        <begin position="507"/>
        <end position="541"/>
    </location>
</feature>
<dbReference type="Pfam" id="PF01535">
    <property type="entry name" value="PPR"/>
    <property type="match status" value="5"/>
</dbReference>
<protein>
    <recommendedName>
        <fullName evidence="6">Pentatricopeptide repeat-containing protein</fullName>
    </recommendedName>
</protein>
<comment type="caution">
    <text evidence="4">The sequence shown here is derived from an EMBL/GenBank/DDBJ whole genome shotgun (WGS) entry which is preliminary data.</text>
</comment>
<dbReference type="InterPro" id="IPR011990">
    <property type="entry name" value="TPR-like_helical_dom_sf"/>
</dbReference>
<dbReference type="GO" id="GO:0005739">
    <property type="term" value="C:mitochondrion"/>
    <property type="evidence" value="ECO:0007669"/>
    <property type="project" value="UniProtKB-ARBA"/>
</dbReference>
<dbReference type="GO" id="GO:0009451">
    <property type="term" value="P:RNA modification"/>
    <property type="evidence" value="ECO:0007669"/>
    <property type="project" value="InterPro"/>
</dbReference>
<organism evidence="4 5">
    <name type="scientific">Pisum sativum</name>
    <name type="common">Garden pea</name>
    <name type="synonym">Lathyrus oleraceus</name>
    <dbReference type="NCBI Taxonomy" id="3888"/>
    <lineage>
        <taxon>Eukaryota</taxon>
        <taxon>Viridiplantae</taxon>
        <taxon>Streptophyta</taxon>
        <taxon>Embryophyta</taxon>
        <taxon>Tracheophyta</taxon>
        <taxon>Spermatophyta</taxon>
        <taxon>Magnoliopsida</taxon>
        <taxon>eudicotyledons</taxon>
        <taxon>Gunneridae</taxon>
        <taxon>Pentapetalae</taxon>
        <taxon>rosids</taxon>
        <taxon>fabids</taxon>
        <taxon>Fabales</taxon>
        <taxon>Fabaceae</taxon>
        <taxon>Papilionoideae</taxon>
        <taxon>50 kb inversion clade</taxon>
        <taxon>NPAAA clade</taxon>
        <taxon>Hologalegina</taxon>
        <taxon>IRL clade</taxon>
        <taxon>Fabeae</taxon>
        <taxon>Lathyrus</taxon>
    </lineage>
</organism>
<feature type="repeat" description="PPR" evidence="3">
    <location>
        <begin position="204"/>
        <end position="239"/>
    </location>
</feature>
<dbReference type="PROSITE" id="PS51375">
    <property type="entry name" value="PPR"/>
    <property type="match status" value="5"/>
</dbReference>
<dbReference type="Pfam" id="PF13041">
    <property type="entry name" value="PPR_2"/>
    <property type="match status" value="3"/>
</dbReference>
<evidence type="ECO:0008006" key="6">
    <source>
        <dbReference type="Google" id="ProtNLM"/>
    </source>
</evidence>
<dbReference type="PANTHER" id="PTHR47926">
    <property type="entry name" value="PENTATRICOPEPTIDE REPEAT-CONTAINING PROTEIN"/>
    <property type="match status" value="1"/>
</dbReference>
<evidence type="ECO:0000256" key="3">
    <source>
        <dbReference type="PROSITE-ProRule" id="PRU00708"/>
    </source>
</evidence>
<accession>A0A9D4YFC8</accession>
<dbReference type="InterPro" id="IPR046848">
    <property type="entry name" value="E_motif"/>
</dbReference>
<dbReference type="FunFam" id="1.25.40.10:FF:000285">
    <property type="entry name" value="Pentatricopeptide repeat-containing protein, chloroplastic"/>
    <property type="match status" value="1"/>
</dbReference>
<sequence>EIQNQCRNSNKRDDPRLVGMTGRALFDANKLHAVLELEPFLLSLAKKPNPITLTQCHQIHAKLIITQCISQTHLANTLLSFYSKSSNFHHAHQLFNKMPHRNVVTWTTLISSHLKIGSVPKALEMFNQMRASDERPNEYTFSVLLRACANHDFWSVGLQIHGLLVRSGLDRDKFAGSSLVYMYFKGGNDLRDALSVFYGLLERDVVAWNVMISGFAQVGDFHMVQWLFSEMREVQGLKPDNSTFVSLLKCCSLLQEVKQIHGLVYKFGAEIDVVVESVMVDLYAKCGDVSSCRRVFDSMEEKDNFVWSSMISGYTINNRGEEAVRIFKNMCRQRVKLDQHVLSSTLKACVEIEDLNTGVQVHGLMIKNGHQNDCFVASVLLTLYAGSGELGDVEKLFRRIDDKDIVAWNSMILARARPGHGSSRSMQLLLELRRTTLLQIESATLVAVLKSCENESDLLAGRQIHSLILKSCLCHHTLVGNALVHMYSECRHIDDAFKAFVDIEWKDDSSWSSIIGTYKQNGMELEALGLCKEMLNEGVNFTSYSLPLCFSACSQLSAICEGKQLHVFAIKFGYNLDIYVGSSIIDMYAKCGNIEESENVFSEQLEPNEVIFNAMICGYAHHGKAQQAIEVFSKLEKNGVAPNHVTFLALMSACSHAGYVEETLHFFTLMLDTYKIRPKSEHYSSLVDAYGRAGRLEEAYQIVQKDGSESAWRTLLGACRNHNNTKIGEKSAMKMIEINPSDHAPYVLLSNIYNGEGKWEEAVKWREKMSKIHVKKDPGSSWLV</sequence>
<keyword evidence="1" id="KW-0677">Repeat</keyword>
<reference evidence="4 5" key="1">
    <citation type="journal article" date="2022" name="Nat. Genet.">
        <title>Improved pea reference genome and pan-genome highlight genomic features and evolutionary characteristics.</title>
        <authorList>
            <person name="Yang T."/>
            <person name="Liu R."/>
            <person name="Luo Y."/>
            <person name="Hu S."/>
            <person name="Wang D."/>
            <person name="Wang C."/>
            <person name="Pandey M.K."/>
            <person name="Ge S."/>
            <person name="Xu Q."/>
            <person name="Li N."/>
            <person name="Li G."/>
            <person name="Huang Y."/>
            <person name="Saxena R.K."/>
            <person name="Ji Y."/>
            <person name="Li M."/>
            <person name="Yan X."/>
            <person name="He Y."/>
            <person name="Liu Y."/>
            <person name="Wang X."/>
            <person name="Xiang C."/>
            <person name="Varshney R.K."/>
            <person name="Ding H."/>
            <person name="Gao S."/>
            <person name="Zong X."/>
        </authorList>
    </citation>
    <scope>NUCLEOTIDE SEQUENCE [LARGE SCALE GENOMIC DNA]</scope>
    <source>
        <strain evidence="4 5">cv. Zhongwan 6</strain>
    </source>
</reference>
<dbReference type="InterPro" id="IPR002885">
    <property type="entry name" value="PPR_rpt"/>
</dbReference>
<dbReference type="FunFam" id="1.25.40.10:FF:000381">
    <property type="entry name" value="Pentatricopeptide repeat-containing protein"/>
    <property type="match status" value="1"/>
</dbReference>
<dbReference type="PANTHER" id="PTHR47926:SF342">
    <property type="entry name" value="TETRATRICOPEPTIDE-LIKE HELICAL DOMAIN-CONTAINING PROTEIN-RELATED"/>
    <property type="match status" value="1"/>
</dbReference>
<feature type="repeat" description="PPR" evidence="3">
    <location>
        <begin position="608"/>
        <end position="642"/>
    </location>
</feature>
<gene>
    <name evidence="4" type="ORF">KIW84_024342</name>
</gene>
<feature type="non-terminal residue" evidence="4">
    <location>
        <position position="1"/>
    </location>
</feature>
<dbReference type="FunFam" id="1.25.40.10:FF:000090">
    <property type="entry name" value="Pentatricopeptide repeat-containing protein, chloroplastic"/>
    <property type="match status" value="1"/>
</dbReference>
<dbReference type="GO" id="GO:0003723">
    <property type="term" value="F:RNA binding"/>
    <property type="evidence" value="ECO:0007669"/>
    <property type="project" value="InterPro"/>
</dbReference>
<dbReference type="Proteomes" id="UP001058974">
    <property type="component" value="Chromosome 2"/>
</dbReference>
<evidence type="ECO:0000313" key="4">
    <source>
        <dbReference type="EMBL" id="KAI5438566.1"/>
    </source>
</evidence>
<feature type="repeat" description="PPR" evidence="3">
    <location>
        <begin position="303"/>
        <end position="337"/>
    </location>
</feature>
<dbReference type="InterPro" id="IPR046960">
    <property type="entry name" value="PPR_At4g14850-like_plant"/>
</dbReference>
<dbReference type="EMBL" id="JAMSHJ010000002">
    <property type="protein sequence ID" value="KAI5438566.1"/>
    <property type="molecule type" value="Genomic_DNA"/>
</dbReference>
<dbReference type="FunFam" id="1.25.40.10:FF:000205">
    <property type="entry name" value="Pentatricopeptide repeat-containing protein, mitochondrial"/>
    <property type="match status" value="1"/>
</dbReference>
<proteinExistence type="inferred from homology"/>
<name>A0A9D4YFC8_PEA</name>
<dbReference type="Gramene" id="Psat02G0434200-T1">
    <property type="protein sequence ID" value="KAI5438566.1"/>
    <property type="gene ID" value="KIW84_024342"/>
</dbReference>
<dbReference type="NCBIfam" id="TIGR00756">
    <property type="entry name" value="PPR"/>
    <property type="match status" value="4"/>
</dbReference>
<dbReference type="Gene3D" id="1.25.40.10">
    <property type="entry name" value="Tetratricopeptide repeat domain"/>
    <property type="match status" value="4"/>
</dbReference>
<evidence type="ECO:0000313" key="5">
    <source>
        <dbReference type="Proteomes" id="UP001058974"/>
    </source>
</evidence>